<dbReference type="OrthoDB" id="9805041at2"/>
<dbReference type="PROSITE" id="PS51671">
    <property type="entry name" value="ACT"/>
    <property type="match status" value="1"/>
</dbReference>
<dbReference type="InterPro" id="IPR033655">
    <property type="entry name" value="TGS_RelA/SpoT"/>
</dbReference>
<dbReference type="CDD" id="cd04876">
    <property type="entry name" value="ACT_RelA-SpoT"/>
    <property type="match status" value="1"/>
</dbReference>
<dbReference type="Gene3D" id="3.30.460.10">
    <property type="entry name" value="Beta Polymerase, domain 2"/>
    <property type="match status" value="1"/>
</dbReference>
<evidence type="ECO:0000256" key="2">
    <source>
        <dbReference type="ARBA" id="ARBA00025704"/>
    </source>
</evidence>
<name>A0A345P8U4_9GAMM</name>
<dbReference type="Gene3D" id="3.30.70.260">
    <property type="match status" value="1"/>
</dbReference>
<dbReference type="RefSeq" id="WP_114899811.1">
    <property type="nucleotide sequence ID" value="NZ_CP031222.1"/>
</dbReference>
<dbReference type="InterPro" id="IPR004811">
    <property type="entry name" value="RelA/Spo_fam"/>
</dbReference>
<dbReference type="KEGG" id="mbah:HYN46_13200"/>
<dbReference type="GO" id="GO:0005886">
    <property type="term" value="C:plasma membrane"/>
    <property type="evidence" value="ECO:0007669"/>
    <property type="project" value="TreeGrafter"/>
</dbReference>
<dbReference type="InterPro" id="IPR012676">
    <property type="entry name" value="TGS-like"/>
</dbReference>
<reference evidence="10 11" key="1">
    <citation type="submission" date="2018-07" db="EMBL/GenBank/DDBJ databases">
        <title>Genome sequencing of Moraxellaceae gen. HYN0046.</title>
        <authorList>
            <person name="Kim M."/>
            <person name="Yi H."/>
        </authorList>
    </citation>
    <scope>NUCLEOTIDE SEQUENCE [LARGE SCALE GENOMIC DNA]</scope>
    <source>
        <strain evidence="10 11">HYN0046</strain>
    </source>
</reference>
<evidence type="ECO:0000256" key="4">
    <source>
        <dbReference type="ARBA" id="ARBA00032407"/>
    </source>
</evidence>
<dbReference type="GO" id="GO:0015949">
    <property type="term" value="P:nucleobase-containing small molecule interconversion"/>
    <property type="evidence" value="ECO:0007669"/>
    <property type="project" value="UniProtKB-ARBA"/>
</dbReference>
<dbReference type="GO" id="GO:0042594">
    <property type="term" value="P:response to starvation"/>
    <property type="evidence" value="ECO:0007669"/>
    <property type="project" value="TreeGrafter"/>
</dbReference>
<evidence type="ECO:0000259" key="9">
    <source>
        <dbReference type="PROSITE" id="PS51880"/>
    </source>
</evidence>
<dbReference type="FunFam" id="3.10.20.30:FF:000002">
    <property type="entry name" value="GTP pyrophosphokinase (RelA/SpoT)"/>
    <property type="match status" value="1"/>
</dbReference>
<sequence length="787" mass="89664">MVRIREDLPLRMDEASRALVSGAGPAVYGEVELDIEGWLKRLSKQLSKSAIRQLHQACELVASRAFNAAHTRIEQRSNAYHAGVGMADILTHLRVDEETLVAAVLFRSVRENLITLEEVGTVFGPDIQALIRSTLAMGGLSELIERNRRLEDHFENNQREHLSGIYKMLISVTEDVRVVLIKLAERTFAVRELANASRERQERVAREILTIYAPLAHRLGIAQLKWELEDIAFRFLSPERYKEIATLLSEKRLEREQYIQNMTKRLQDALAEQGIKAEVTGRVKHIYSIYRKMKSKQLSFDQLYDIRALRVLVDSVPECYHALGVAHQLWRHIPDQFDDYITNPKANGYRSLHTAVLAENKSLEVQIRTMDMHNEAELGVCAHFNYKEGTKAGKKNGDIVFDHKLHSLRSVLENYQENKNKQDGKKSKNQDDPDFDEGEIDPLNDWGEFEKIYVFSRDGDIKELPKDATVLDFAYHVHTQVGNHCYAARVNQRFVPLTYKLKTGEQVEILTKKDRDPSRDWLVNSLGYIKTAHARDKLRYWFRQQDRSKNLEIGRETLVKELARLAIHPKSIDLADYAKAFNVKSGDDILIGLVTGDISLHQLMNQINKQMQPDEDTPELVLKPTLNARASRTLSQHGILIDGLDNVELHVAQCCQPVHGEPIAGYITQHRGVSIHNLNCPEYGRLIVQDADRAVEAGWEMQPTSGQVVQIVIEAYDRRGLLKDLTAVIFSDQINIQQVNTITESNGIANMKLQIEVKGLAQLSRLLARLEQQPGIMSARRLVVGMK</sequence>
<dbReference type="InterPro" id="IPR012675">
    <property type="entry name" value="Beta-grasp_dom_sf"/>
</dbReference>
<dbReference type="Gene3D" id="1.10.3210.10">
    <property type="entry name" value="Hypothetical protein af1432"/>
    <property type="match status" value="1"/>
</dbReference>
<dbReference type="InterPro" id="IPR045865">
    <property type="entry name" value="ACT-like_dom_sf"/>
</dbReference>
<evidence type="ECO:0000256" key="1">
    <source>
        <dbReference type="ARBA" id="ARBA00019852"/>
    </source>
</evidence>
<feature type="compositionally biased region" description="Acidic residues" evidence="7">
    <location>
        <begin position="432"/>
        <end position="442"/>
    </location>
</feature>
<dbReference type="InterPro" id="IPR002912">
    <property type="entry name" value="ACT_dom"/>
</dbReference>
<dbReference type="Pfam" id="PF13328">
    <property type="entry name" value="HD_4"/>
    <property type="match status" value="1"/>
</dbReference>
<dbReference type="InterPro" id="IPR004095">
    <property type="entry name" value="TGS"/>
</dbReference>
<gene>
    <name evidence="10" type="ORF">HYN46_13200</name>
</gene>
<dbReference type="PANTHER" id="PTHR21262:SF31">
    <property type="entry name" value="GTP PYROPHOSPHOKINASE"/>
    <property type="match status" value="1"/>
</dbReference>
<dbReference type="SUPFAM" id="SSF55021">
    <property type="entry name" value="ACT-like"/>
    <property type="match status" value="1"/>
</dbReference>
<feature type="compositionally biased region" description="Basic and acidic residues" evidence="7">
    <location>
        <begin position="416"/>
        <end position="431"/>
    </location>
</feature>
<dbReference type="InterPro" id="IPR007685">
    <property type="entry name" value="RelA_SpoT"/>
</dbReference>
<dbReference type="GO" id="GO:0015969">
    <property type="term" value="P:guanosine tetraphosphate metabolic process"/>
    <property type="evidence" value="ECO:0007669"/>
    <property type="project" value="InterPro"/>
</dbReference>
<dbReference type="Proteomes" id="UP000253940">
    <property type="component" value="Chromosome"/>
</dbReference>
<comment type="function">
    <text evidence="6">In eubacteria ppGpp (guanosine 3'-diphosphate 5'-diphosphate) is a mediator of the stringent response that coordinates a variety of cellular activities in response to changes in nutritional abundance.</text>
</comment>
<keyword evidence="10" id="KW-0378">Hydrolase</keyword>
<dbReference type="FunFam" id="3.30.460.10:FF:000001">
    <property type="entry name" value="GTP pyrophosphokinase RelA"/>
    <property type="match status" value="1"/>
</dbReference>
<comment type="pathway">
    <text evidence="2">Purine metabolism.</text>
</comment>
<protein>
    <recommendedName>
        <fullName evidence="1">GTP pyrophosphokinase</fullName>
    </recommendedName>
    <alternativeName>
        <fullName evidence="4">(p)ppGpp synthase</fullName>
    </alternativeName>
    <alternativeName>
        <fullName evidence="3">ATP:GTP 3'-pyrophosphotransferase</fullName>
    </alternativeName>
    <alternativeName>
        <fullName evidence="5">ppGpp synthase I</fullName>
    </alternativeName>
</protein>
<dbReference type="GO" id="GO:0008728">
    <property type="term" value="F:GTP diphosphokinase activity"/>
    <property type="evidence" value="ECO:0007669"/>
    <property type="project" value="TreeGrafter"/>
</dbReference>
<feature type="domain" description="TGS" evidence="9">
    <location>
        <begin position="448"/>
        <end position="511"/>
    </location>
</feature>
<dbReference type="PANTHER" id="PTHR21262">
    <property type="entry name" value="GUANOSINE-3',5'-BIS DIPHOSPHATE 3'-PYROPHOSPHOHYDROLASE"/>
    <property type="match status" value="1"/>
</dbReference>
<feature type="region of interest" description="Disordered" evidence="7">
    <location>
        <begin position="416"/>
        <end position="443"/>
    </location>
</feature>
<evidence type="ECO:0000256" key="6">
    <source>
        <dbReference type="RuleBase" id="RU003847"/>
    </source>
</evidence>
<evidence type="ECO:0000313" key="10">
    <source>
        <dbReference type="EMBL" id="AXI03703.1"/>
    </source>
</evidence>
<dbReference type="EMBL" id="CP031222">
    <property type="protein sequence ID" value="AXI03703.1"/>
    <property type="molecule type" value="Genomic_DNA"/>
</dbReference>
<dbReference type="AlphaFoldDB" id="A0A345P8U4"/>
<keyword evidence="11" id="KW-1185">Reference proteome</keyword>
<dbReference type="CDD" id="cd01668">
    <property type="entry name" value="TGS_RSH"/>
    <property type="match status" value="1"/>
</dbReference>
<dbReference type="Gene3D" id="3.10.20.30">
    <property type="match status" value="1"/>
</dbReference>
<dbReference type="NCBIfam" id="TIGR00691">
    <property type="entry name" value="spoT_relA"/>
    <property type="match status" value="1"/>
</dbReference>
<dbReference type="GO" id="GO:0008893">
    <property type="term" value="F:guanosine-3',5'-bis(diphosphate) 3'-diphosphatase activity"/>
    <property type="evidence" value="ECO:0007669"/>
    <property type="project" value="TreeGrafter"/>
</dbReference>
<dbReference type="SMART" id="SM00954">
    <property type="entry name" value="RelA_SpoT"/>
    <property type="match status" value="1"/>
</dbReference>
<evidence type="ECO:0000256" key="7">
    <source>
        <dbReference type="SAM" id="MobiDB-lite"/>
    </source>
</evidence>
<evidence type="ECO:0000256" key="5">
    <source>
        <dbReference type="ARBA" id="ARBA00033308"/>
    </source>
</evidence>
<evidence type="ECO:0000313" key="11">
    <source>
        <dbReference type="Proteomes" id="UP000253940"/>
    </source>
</evidence>
<evidence type="ECO:0000259" key="8">
    <source>
        <dbReference type="PROSITE" id="PS51671"/>
    </source>
</evidence>
<proteinExistence type="inferred from homology"/>
<feature type="domain" description="ACT" evidence="8">
    <location>
        <begin position="710"/>
        <end position="784"/>
    </location>
</feature>
<comment type="similarity">
    <text evidence="6">Belongs to the relA/spoT family.</text>
</comment>
<dbReference type="SUPFAM" id="SSF81301">
    <property type="entry name" value="Nucleotidyltransferase"/>
    <property type="match status" value="1"/>
</dbReference>
<dbReference type="SUPFAM" id="SSF81271">
    <property type="entry name" value="TGS-like"/>
    <property type="match status" value="1"/>
</dbReference>
<organism evidence="10 11">
    <name type="scientific">Aquirhabdus parva</name>
    <dbReference type="NCBI Taxonomy" id="2283318"/>
    <lineage>
        <taxon>Bacteria</taxon>
        <taxon>Pseudomonadati</taxon>
        <taxon>Pseudomonadota</taxon>
        <taxon>Gammaproteobacteria</taxon>
        <taxon>Moraxellales</taxon>
        <taxon>Moraxellaceae</taxon>
        <taxon>Aquirhabdus</taxon>
    </lineage>
</organism>
<evidence type="ECO:0000256" key="3">
    <source>
        <dbReference type="ARBA" id="ARBA00029754"/>
    </source>
</evidence>
<dbReference type="Pfam" id="PF04607">
    <property type="entry name" value="RelA_SpoT"/>
    <property type="match status" value="1"/>
</dbReference>
<dbReference type="Pfam" id="PF02824">
    <property type="entry name" value="TGS"/>
    <property type="match status" value="1"/>
</dbReference>
<accession>A0A345P8U4</accession>
<dbReference type="CDD" id="cd05399">
    <property type="entry name" value="NT_Rel-Spo_like"/>
    <property type="match status" value="1"/>
</dbReference>
<dbReference type="InterPro" id="IPR043519">
    <property type="entry name" value="NT_sf"/>
</dbReference>
<dbReference type="PROSITE" id="PS51880">
    <property type="entry name" value="TGS"/>
    <property type="match status" value="1"/>
</dbReference>
<dbReference type="SUPFAM" id="SSF109604">
    <property type="entry name" value="HD-domain/PDEase-like"/>
    <property type="match status" value="1"/>
</dbReference>
<dbReference type="Pfam" id="PF13291">
    <property type="entry name" value="ACT_4"/>
    <property type="match status" value="1"/>
</dbReference>